<dbReference type="InterPro" id="IPR036236">
    <property type="entry name" value="Znf_C2H2_sf"/>
</dbReference>
<dbReference type="PANTHER" id="PTHR19818:SF149">
    <property type="entry name" value="C2H2-TYPE DOMAIN-CONTAINING PROTEIN"/>
    <property type="match status" value="1"/>
</dbReference>
<keyword evidence="9" id="KW-1185">Reference proteome</keyword>
<keyword evidence="3 5" id="KW-0863">Zinc-finger</keyword>
<dbReference type="GO" id="GO:0000978">
    <property type="term" value="F:RNA polymerase II cis-regulatory region sequence-specific DNA binding"/>
    <property type="evidence" value="ECO:0007669"/>
    <property type="project" value="TreeGrafter"/>
</dbReference>
<dbReference type="InterPro" id="IPR013087">
    <property type="entry name" value="Znf_C2H2_type"/>
</dbReference>
<evidence type="ECO:0000256" key="1">
    <source>
        <dbReference type="ARBA" id="ARBA00022723"/>
    </source>
</evidence>
<evidence type="ECO:0000256" key="5">
    <source>
        <dbReference type="PROSITE-ProRule" id="PRU00042"/>
    </source>
</evidence>
<dbReference type="FunFam" id="3.30.160.60:FF:000125">
    <property type="entry name" value="Putative zinc finger protein 143"/>
    <property type="match status" value="1"/>
</dbReference>
<dbReference type="AlphaFoldDB" id="A0A2N3NB91"/>
<dbReference type="SUPFAM" id="SSF57667">
    <property type="entry name" value="beta-beta-alpha zinc fingers"/>
    <property type="match status" value="2"/>
</dbReference>
<dbReference type="VEuPathDB" id="FungiDB:jhhlp_004287"/>
<evidence type="ECO:0000259" key="7">
    <source>
        <dbReference type="PROSITE" id="PS50157"/>
    </source>
</evidence>
<keyword evidence="1" id="KW-0479">Metal-binding</keyword>
<dbReference type="GO" id="GO:0000981">
    <property type="term" value="F:DNA-binding transcription factor activity, RNA polymerase II-specific"/>
    <property type="evidence" value="ECO:0007669"/>
    <property type="project" value="UniProtKB-ARBA"/>
</dbReference>
<evidence type="ECO:0000256" key="6">
    <source>
        <dbReference type="SAM" id="MobiDB-lite"/>
    </source>
</evidence>
<organism evidence="8 9">
    <name type="scientific">Lomentospora prolificans</name>
    <dbReference type="NCBI Taxonomy" id="41688"/>
    <lineage>
        <taxon>Eukaryota</taxon>
        <taxon>Fungi</taxon>
        <taxon>Dikarya</taxon>
        <taxon>Ascomycota</taxon>
        <taxon>Pezizomycotina</taxon>
        <taxon>Sordariomycetes</taxon>
        <taxon>Hypocreomycetidae</taxon>
        <taxon>Microascales</taxon>
        <taxon>Microascaceae</taxon>
        <taxon>Lomentospora</taxon>
    </lineage>
</organism>
<dbReference type="PROSITE" id="PS50157">
    <property type="entry name" value="ZINC_FINGER_C2H2_2"/>
    <property type="match status" value="2"/>
</dbReference>
<feature type="domain" description="C2H2-type" evidence="7">
    <location>
        <begin position="160"/>
        <end position="190"/>
    </location>
</feature>
<protein>
    <recommendedName>
        <fullName evidence="7">C2H2-type domain-containing protein</fullName>
    </recommendedName>
</protein>
<gene>
    <name evidence="8" type="ORF">jhhlp_004287</name>
</gene>
<dbReference type="InterPro" id="IPR050329">
    <property type="entry name" value="GLI_C2H2-zinc-finger"/>
</dbReference>
<keyword evidence="4" id="KW-0862">Zinc</keyword>
<feature type="compositionally biased region" description="Basic and acidic residues" evidence="6">
    <location>
        <begin position="248"/>
        <end position="263"/>
    </location>
</feature>
<dbReference type="EMBL" id="NLAX01000010">
    <property type="protein sequence ID" value="PKS09667.1"/>
    <property type="molecule type" value="Genomic_DNA"/>
</dbReference>
<sequence>MGLITPHNLCATQFDVPYDQHMPALAAPAQRSPKAHALEPYVRGDDSYYRTPAAVQPGPISHSESCLIMSTDLLSEPHYLPWHRRLELGPYSQSSPDDAAALIPTTKGHNHRPRRVSRRLTTKEEANFQCDFKGCGKLFSRSYNFKAHMETHDEKREYPFPCLENGCTKKFVRKTDLQRHHQSVHMKERNHRHMEDGCARRFDIGTVNMRAGDFDERSSDERYQNEQDGSRLNLPFSGLTPRAAPSPDRTDTMKPPRPRDYPY</sequence>
<comment type="caution">
    <text evidence="8">The sequence shown here is derived from an EMBL/GenBank/DDBJ whole genome shotgun (WGS) entry which is preliminary data.</text>
</comment>
<dbReference type="Proteomes" id="UP000233524">
    <property type="component" value="Unassembled WGS sequence"/>
</dbReference>
<feature type="region of interest" description="Disordered" evidence="6">
    <location>
        <begin position="211"/>
        <end position="263"/>
    </location>
</feature>
<accession>A0A2N3NB91</accession>
<dbReference type="Gene3D" id="3.30.160.60">
    <property type="entry name" value="Classic Zinc Finger"/>
    <property type="match status" value="2"/>
</dbReference>
<evidence type="ECO:0000256" key="4">
    <source>
        <dbReference type="ARBA" id="ARBA00022833"/>
    </source>
</evidence>
<dbReference type="STRING" id="41688.A0A2N3NB91"/>
<dbReference type="InParanoid" id="A0A2N3NB91"/>
<evidence type="ECO:0000313" key="9">
    <source>
        <dbReference type="Proteomes" id="UP000233524"/>
    </source>
</evidence>
<proteinExistence type="predicted"/>
<reference evidence="8 9" key="1">
    <citation type="journal article" date="2017" name="G3 (Bethesda)">
        <title>First Draft Genome Sequence of the Pathogenic Fungus Lomentospora prolificans (Formerly Scedosporium prolificans).</title>
        <authorList>
            <person name="Luo R."/>
            <person name="Zimin A."/>
            <person name="Workman R."/>
            <person name="Fan Y."/>
            <person name="Pertea G."/>
            <person name="Grossman N."/>
            <person name="Wear M.P."/>
            <person name="Jia B."/>
            <person name="Miller H."/>
            <person name="Casadevall A."/>
            <person name="Timp W."/>
            <person name="Zhang S.X."/>
            <person name="Salzberg S.L."/>
        </authorList>
    </citation>
    <scope>NUCLEOTIDE SEQUENCE [LARGE SCALE GENOMIC DNA]</scope>
    <source>
        <strain evidence="8 9">JHH-5317</strain>
    </source>
</reference>
<dbReference type="PROSITE" id="PS00028">
    <property type="entry name" value="ZINC_FINGER_C2H2_1"/>
    <property type="match status" value="2"/>
</dbReference>
<dbReference type="GO" id="GO:0005634">
    <property type="term" value="C:nucleus"/>
    <property type="evidence" value="ECO:0007669"/>
    <property type="project" value="TreeGrafter"/>
</dbReference>
<evidence type="ECO:0000256" key="2">
    <source>
        <dbReference type="ARBA" id="ARBA00022737"/>
    </source>
</evidence>
<feature type="domain" description="C2H2-type" evidence="7">
    <location>
        <begin position="128"/>
        <end position="157"/>
    </location>
</feature>
<evidence type="ECO:0000256" key="3">
    <source>
        <dbReference type="ARBA" id="ARBA00022771"/>
    </source>
</evidence>
<dbReference type="GO" id="GO:0008270">
    <property type="term" value="F:zinc ion binding"/>
    <property type="evidence" value="ECO:0007669"/>
    <property type="project" value="UniProtKB-KW"/>
</dbReference>
<dbReference type="OrthoDB" id="6910977at2759"/>
<dbReference type="PANTHER" id="PTHR19818">
    <property type="entry name" value="ZINC FINGER PROTEIN ZIC AND GLI"/>
    <property type="match status" value="1"/>
</dbReference>
<name>A0A2N3NB91_9PEZI</name>
<dbReference type="SMART" id="SM00355">
    <property type="entry name" value="ZnF_C2H2"/>
    <property type="match status" value="2"/>
</dbReference>
<feature type="compositionally biased region" description="Basic and acidic residues" evidence="6">
    <location>
        <begin position="212"/>
        <end position="229"/>
    </location>
</feature>
<dbReference type="Pfam" id="PF00096">
    <property type="entry name" value="zf-C2H2"/>
    <property type="match status" value="2"/>
</dbReference>
<dbReference type="GO" id="GO:0045944">
    <property type="term" value="P:positive regulation of transcription by RNA polymerase II"/>
    <property type="evidence" value="ECO:0007669"/>
    <property type="project" value="UniProtKB-ARBA"/>
</dbReference>
<evidence type="ECO:0000313" key="8">
    <source>
        <dbReference type="EMBL" id="PKS09667.1"/>
    </source>
</evidence>
<keyword evidence="2" id="KW-0677">Repeat</keyword>